<dbReference type="NCBIfam" id="TIGR00881">
    <property type="entry name" value="2A0104"/>
    <property type="match status" value="1"/>
</dbReference>
<feature type="transmembrane region" description="Helical" evidence="6">
    <location>
        <begin position="60"/>
        <end position="79"/>
    </location>
</feature>
<dbReference type="PATRIC" id="fig|570277.3.peg.1874"/>
<dbReference type="PANTHER" id="PTHR43826:SF3">
    <property type="entry name" value="GLUCOSE-6-PHOSPHATE EXCHANGER SLC37A4"/>
    <property type="match status" value="1"/>
</dbReference>
<comment type="similarity">
    <text evidence="2">Belongs to the major facilitator superfamily. Organophosphate:Pi antiporter (OPA) (TC 2.A.1.4) family.</text>
</comment>
<feature type="transmembrane region" description="Helical" evidence="6">
    <location>
        <begin position="285"/>
        <end position="303"/>
    </location>
</feature>
<keyword evidence="5 6" id="KW-0472">Membrane</keyword>
<dbReference type="Pfam" id="PF07690">
    <property type="entry name" value="MFS_1"/>
    <property type="match status" value="1"/>
</dbReference>
<dbReference type="KEGG" id="emp:EZMO1_1741"/>
<evidence type="ECO:0000256" key="1">
    <source>
        <dbReference type="ARBA" id="ARBA00004127"/>
    </source>
</evidence>
<feature type="transmembrane region" description="Helical" evidence="6">
    <location>
        <begin position="323"/>
        <end position="343"/>
    </location>
</feature>
<evidence type="ECO:0000256" key="2">
    <source>
        <dbReference type="ARBA" id="ARBA00009598"/>
    </source>
</evidence>
<evidence type="ECO:0000256" key="6">
    <source>
        <dbReference type="SAM" id="Phobius"/>
    </source>
</evidence>
<feature type="transmembrane region" description="Helical" evidence="6">
    <location>
        <begin position="130"/>
        <end position="146"/>
    </location>
</feature>
<dbReference type="NCBIfam" id="NF008661">
    <property type="entry name" value="PRK11663.1"/>
    <property type="match status" value="1"/>
</dbReference>
<dbReference type="STRING" id="570277.EZMO1_1741"/>
<evidence type="ECO:0000259" key="7">
    <source>
        <dbReference type="PROSITE" id="PS50850"/>
    </source>
</evidence>
<evidence type="ECO:0000313" key="9">
    <source>
        <dbReference type="Proteomes" id="UP000071065"/>
    </source>
</evidence>
<dbReference type="EMBL" id="CP013251">
    <property type="protein sequence ID" value="AMO55890.1"/>
    <property type="molecule type" value="Genomic_DNA"/>
</dbReference>
<name>A0A142BAW4_9GAMM</name>
<dbReference type="Gene3D" id="1.20.1250.20">
    <property type="entry name" value="MFS general substrate transporter like domains"/>
    <property type="match status" value="2"/>
</dbReference>
<dbReference type="SUPFAM" id="SSF103473">
    <property type="entry name" value="MFS general substrate transporter"/>
    <property type="match status" value="1"/>
</dbReference>
<gene>
    <name evidence="8" type="primary">uphC</name>
    <name evidence="8" type="ORF">EZMO1_1741</name>
</gene>
<keyword evidence="3 6" id="KW-0812">Transmembrane</keyword>
<dbReference type="PROSITE" id="PS50850">
    <property type="entry name" value="MFS"/>
    <property type="match status" value="1"/>
</dbReference>
<dbReference type="InterPro" id="IPR021159">
    <property type="entry name" value="Sugar-P_transporter_CS"/>
</dbReference>
<dbReference type="PIRSF" id="PIRSF002808">
    <property type="entry name" value="Hexose_phosphate_transp"/>
    <property type="match status" value="1"/>
</dbReference>
<evidence type="ECO:0000256" key="5">
    <source>
        <dbReference type="ARBA" id="ARBA00023136"/>
    </source>
</evidence>
<evidence type="ECO:0000256" key="4">
    <source>
        <dbReference type="ARBA" id="ARBA00022989"/>
    </source>
</evidence>
<dbReference type="PANTHER" id="PTHR43826">
    <property type="entry name" value="GLUCOSE-6-PHOSPHATE EXCHANGER SLC37A4"/>
    <property type="match status" value="1"/>
</dbReference>
<feature type="transmembrane region" description="Helical" evidence="6">
    <location>
        <begin position="411"/>
        <end position="434"/>
    </location>
</feature>
<dbReference type="InterPro" id="IPR036259">
    <property type="entry name" value="MFS_trans_sf"/>
</dbReference>
<feature type="transmembrane region" description="Helical" evidence="6">
    <location>
        <begin position="446"/>
        <end position="465"/>
    </location>
</feature>
<feature type="transmembrane region" description="Helical" evidence="6">
    <location>
        <begin position="379"/>
        <end position="399"/>
    </location>
</feature>
<dbReference type="GO" id="GO:0061513">
    <property type="term" value="F:glucose 6-phosphate:phosphate antiporter activity"/>
    <property type="evidence" value="ECO:0007669"/>
    <property type="project" value="TreeGrafter"/>
</dbReference>
<dbReference type="GO" id="GO:0035435">
    <property type="term" value="P:phosphate ion transmembrane transport"/>
    <property type="evidence" value="ECO:0007669"/>
    <property type="project" value="TreeGrafter"/>
</dbReference>
<dbReference type="InterPro" id="IPR011701">
    <property type="entry name" value="MFS"/>
</dbReference>
<dbReference type="InterPro" id="IPR000849">
    <property type="entry name" value="Sugar_P_transporter"/>
</dbReference>
<dbReference type="InterPro" id="IPR051337">
    <property type="entry name" value="OPA_Antiporter"/>
</dbReference>
<dbReference type="AlphaFoldDB" id="A0A142BAW4"/>
<dbReference type="PROSITE" id="PS00942">
    <property type="entry name" value="GLPT"/>
    <property type="match status" value="1"/>
</dbReference>
<dbReference type="InterPro" id="IPR020846">
    <property type="entry name" value="MFS_dom"/>
</dbReference>
<feature type="transmembrane region" description="Helical" evidence="6">
    <location>
        <begin position="219"/>
        <end position="237"/>
    </location>
</feature>
<dbReference type="GO" id="GO:0012505">
    <property type="term" value="C:endomembrane system"/>
    <property type="evidence" value="ECO:0007669"/>
    <property type="project" value="UniProtKB-SubCell"/>
</dbReference>
<feature type="transmembrane region" description="Helical" evidence="6">
    <location>
        <begin position="355"/>
        <end position="373"/>
    </location>
</feature>
<evidence type="ECO:0000256" key="3">
    <source>
        <dbReference type="ARBA" id="ARBA00022692"/>
    </source>
</evidence>
<comment type="subcellular location">
    <subcellularLocation>
        <location evidence="1">Endomembrane system</location>
        <topology evidence="1">Multi-pass membrane protein</topology>
    </subcellularLocation>
</comment>
<protein>
    <submittedName>
        <fullName evidence="8">Regulatory protein UhpC</fullName>
    </submittedName>
</protein>
<dbReference type="Proteomes" id="UP000071065">
    <property type="component" value="Chromosome"/>
</dbReference>
<feature type="domain" description="Major facilitator superfamily (MFS) profile" evidence="7">
    <location>
        <begin position="65"/>
        <end position="469"/>
    </location>
</feature>
<feature type="transmembrane region" description="Helical" evidence="6">
    <location>
        <begin position="99"/>
        <end position="118"/>
    </location>
</feature>
<reference evidence="8 9" key="1">
    <citation type="journal article" date="2016" name="Front. Microbiol.">
        <title>Genomic Insight into the Host-Endosymbiont Relationship of Endozoicomonas montiporae CL-33(T) with its Coral Host.</title>
        <authorList>
            <person name="Ding J.-Y."/>
            <person name="Shiu J.-H."/>
            <person name="Chen W.-M."/>
            <person name="Chiang Y.-R."/>
            <person name="Tang S.-L."/>
        </authorList>
    </citation>
    <scope>NUCLEOTIDE SEQUENCE [LARGE SCALE GENOMIC DNA]</scope>
    <source>
        <strain evidence="8 9">CL-33</strain>
    </source>
</reference>
<accession>A0A142BAW4</accession>
<proteinExistence type="inferred from homology"/>
<organism evidence="8 9">
    <name type="scientific">Endozoicomonas montiporae CL-33</name>
    <dbReference type="NCBI Taxonomy" id="570277"/>
    <lineage>
        <taxon>Bacteria</taxon>
        <taxon>Pseudomonadati</taxon>
        <taxon>Pseudomonadota</taxon>
        <taxon>Gammaproteobacteria</taxon>
        <taxon>Oceanospirillales</taxon>
        <taxon>Endozoicomonadaceae</taxon>
        <taxon>Endozoicomonas</taxon>
    </lineage>
</organism>
<dbReference type="GO" id="GO:0005886">
    <property type="term" value="C:plasma membrane"/>
    <property type="evidence" value="ECO:0007669"/>
    <property type="project" value="TreeGrafter"/>
</dbReference>
<sequence>MISQSIKNKHSNNSKSFFDSAPVFFKKRYQVSYSSMVSDKLTSEPPCNAESDAINRKYRYWRLHVFIGIYVGYTAFYITRKSLTYITPVLIQDLGLDKTDIGLIGTLFYFTYGTSKFISGIISDRSNPRYFMAAGLFLTGVINILFGLSTSFWAFASLWTVNAFFQGWGWPPCSKILANWFSRTERGFWWGLWNTAHNLGGAIAPVALSFFVVTLGWQFGMYAAGIFALVVSLILLVELRDIPSRMGLPSVGRWRNDQLEIAHEQEGKGLPLKAIFFKYVISNRYLWLLALCYILVYVVRIAISDWGNLYLTEVHNCSLTRANSALSVLEIGGFMGCLVAGWGSDWWFGGNRTPMNTIFSIGVLLSVAGLWLIPVSGYFVQLMLFFLIGFFVYGPQMLIGMAAVEYSHKEAAGAASGFVSLFAYFGAAMAGLPLAFVMESFGWDGFFITLSTCSFLILMILLPLLRSEKASIREGFDQKKLR</sequence>
<evidence type="ECO:0000313" key="8">
    <source>
        <dbReference type="EMBL" id="AMO55890.1"/>
    </source>
</evidence>
<keyword evidence="4 6" id="KW-1133">Transmembrane helix</keyword>